<dbReference type="InterPro" id="IPR027417">
    <property type="entry name" value="P-loop_NTPase"/>
</dbReference>
<protein>
    <submittedName>
        <fullName evidence="1">BA71V-B354L</fullName>
    </submittedName>
</protein>
<gene>
    <name evidence="1" type="ORF">ElyMa_002510300</name>
</gene>
<dbReference type="Proteomes" id="UP000762676">
    <property type="component" value="Unassembled WGS sequence"/>
</dbReference>
<comment type="caution">
    <text evidence="1">The sequence shown here is derived from an EMBL/GenBank/DDBJ whole genome shotgun (WGS) entry which is preliminary data.</text>
</comment>
<evidence type="ECO:0000313" key="1">
    <source>
        <dbReference type="EMBL" id="GFR88150.1"/>
    </source>
</evidence>
<organism evidence="1 2">
    <name type="scientific">Elysia marginata</name>
    <dbReference type="NCBI Taxonomy" id="1093978"/>
    <lineage>
        <taxon>Eukaryota</taxon>
        <taxon>Metazoa</taxon>
        <taxon>Spiralia</taxon>
        <taxon>Lophotrochozoa</taxon>
        <taxon>Mollusca</taxon>
        <taxon>Gastropoda</taxon>
        <taxon>Heterobranchia</taxon>
        <taxon>Euthyneura</taxon>
        <taxon>Panpulmonata</taxon>
        <taxon>Sacoglossa</taxon>
        <taxon>Placobranchoidea</taxon>
        <taxon>Plakobranchidae</taxon>
        <taxon>Elysia</taxon>
    </lineage>
</organism>
<name>A0AAV4GSK2_9GAST</name>
<evidence type="ECO:0000313" key="2">
    <source>
        <dbReference type="Proteomes" id="UP000762676"/>
    </source>
</evidence>
<proteinExistence type="predicted"/>
<dbReference type="EMBL" id="BMAT01005139">
    <property type="protein sequence ID" value="GFR88150.1"/>
    <property type="molecule type" value="Genomic_DNA"/>
</dbReference>
<dbReference type="AlphaFoldDB" id="A0AAV4GSK2"/>
<dbReference type="Gene3D" id="3.40.50.300">
    <property type="entry name" value="P-loop containing nucleotide triphosphate hydrolases"/>
    <property type="match status" value="1"/>
</dbReference>
<sequence>MTERVTVNGKKVPELLLHPGLFVDRTTVIYGPSKTGKTVIVKNIMKQVYDHIEQVLLVAPTEPSNRSYAGFVDPSLIHYRMYLPDPTDKRDTEFKAAMRFLETVYKRQEMMAAIYTRANSLDTLSELYSRLSHTKRGRGDHHIASLQRMRRRVIDGVRRQYACNLGQSDQKVKEADEKFEKMLILVYKKFLTPNIESLWKEQDLNENERCCLYYLHFNPRLLLIFDDCAAQLKPFFNKEIFRKLFYQNRHSFITMIICCQDDTDLPTNLRKNAFISIFTETIVCTSNFDRGSNRFPKATKAYVAEIAPEVFIGFRKLAYIREDDKRQHFYHLTCTYPRPFLFGSNALSELCATVRSEGVTMDTDNPFYEKFRV</sequence>
<accession>A0AAV4GSK2</accession>
<reference evidence="1 2" key="1">
    <citation type="journal article" date="2021" name="Elife">
        <title>Chloroplast acquisition without the gene transfer in kleptoplastic sea slugs, Plakobranchus ocellatus.</title>
        <authorList>
            <person name="Maeda T."/>
            <person name="Takahashi S."/>
            <person name="Yoshida T."/>
            <person name="Shimamura S."/>
            <person name="Takaki Y."/>
            <person name="Nagai Y."/>
            <person name="Toyoda A."/>
            <person name="Suzuki Y."/>
            <person name="Arimoto A."/>
            <person name="Ishii H."/>
            <person name="Satoh N."/>
            <person name="Nishiyama T."/>
            <person name="Hasebe M."/>
            <person name="Maruyama T."/>
            <person name="Minagawa J."/>
            <person name="Obokata J."/>
            <person name="Shigenobu S."/>
        </authorList>
    </citation>
    <scope>NUCLEOTIDE SEQUENCE [LARGE SCALE GENOMIC DNA]</scope>
</reference>
<keyword evidence="2" id="KW-1185">Reference proteome</keyword>
<dbReference type="SUPFAM" id="SSF52540">
    <property type="entry name" value="P-loop containing nucleoside triphosphate hydrolases"/>
    <property type="match status" value="1"/>
</dbReference>